<evidence type="ECO:0000256" key="10">
    <source>
        <dbReference type="SAM" id="Phobius"/>
    </source>
</evidence>
<dbReference type="CDD" id="cd01840">
    <property type="entry name" value="SGNH_hydrolase_yrhL_like"/>
    <property type="match status" value="1"/>
</dbReference>
<evidence type="ECO:0000256" key="2">
    <source>
        <dbReference type="ARBA" id="ARBA00007400"/>
    </source>
</evidence>
<feature type="coiled-coil region" evidence="9">
    <location>
        <begin position="436"/>
        <end position="463"/>
    </location>
</feature>
<protein>
    <submittedName>
        <fullName evidence="12">Acyltransferase family protein</fullName>
        <ecNumber evidence="12">2.3.1.-</ecNumber>
    </submittedName>
</protein>
<proteinExistence type="inferred from homology"/>
<keyword evidence="7 10" id="KW-0472">Membrane</keyword>
<feature type="transmembrane region" description="Helical" evidence="10">
    <location>
        <begin position="20"/>
        <end position="38"/>
    </location>
</feature>
<dbReference type="GO" id="GO:0005886">
    <property type="term" value="C:plasma membrane"/>
    <property type="evidence" value="ECO:0007669"/>
    <property type="project" value="UniProtKB-SubCell"/>
</dbReference>
<feature type="transmembrane region" description="Helical" evidence="10">
    <location>
        <begin position="177"/>
        <end position="195"/>
    </location>
</feature>
<feature type="transmembrane region" description="Helical" evidence="10">
    <location>
        <begin position="309"/>
        <end position="327"/>
    </location>
</feature>
<dbReference type="RefSeq" id="WP_102167049.1">
    <property type="nucleotide sequence ID" value="NZ_CP136964.1"/>
</dbReference>
<keyword evidence="8 12" id="KW-0012">Acyltransferase</keyword>
<evidence type="ECO:0000313" key="12">
    <source>
        <dbReference type="EMBL" id="WOS95661.1"/>
    </source>
</evidence>
<dbReference type="EMBL" id="CP136964">
    <property type="protein sequence ID" value="WOS95661.1"/>
    <property type="molecule type" value="Genomic_DNA"/>
</dbReference>
<evidence type="ECO:0000256" key="1">
    <source>
        <dbReference type="ARBA" id="ARBA00004651"/>
    </source>
</evidence>
<dbReference type="EC" id="2.3.1.-" evidence="12"/>
<reference evidence="12 13" key="2">
    <citation type="submission" date="2023-10" db="EMBL/GenBank/DDBJ databases">
        <authorList>
            <person name="Choi B."/>
        </authorList>
    </citation>
    <scope>NUCLEOTIDE SEQUENCE [LARGE SCALE GENOMIC DNA]</scope>
    <source>
        <strain evidence="12 13">UMB0959</strain>
    </source>
</reference>
<feature type="transmembrane region" description="Helical" evidence="10">
    <location>
        <begin position="265"/>
        <end position="289"/>
    </location>
</feature>
<dbReference type="InterPro" id="IPR036514">
    <property type="entry name" value="SGNH_hydro_sf"/>
</dbReference>
<comment type="subcellular location">
    <subcellularLocation>
        <location evidence="1">Cell membrane</location>
        <topology evidence="1">Multi-pass membrane protein</topology>
    </subcellularLocation>
</comment>
<dbReference type="Gene3D" id="3.40.50.1110">
    <property type="entry name" value="SGNH hydrolase"/>
    <property type="match status" value="1"/>
</dbReference>
<gene>
    <name evidence="12" type="ORF">CJ229_006085</name>
</gene>
<evidence type="ECO:0000256" key="8">
    <source>
        <dbReference type="ARBA" id="ARBA00023315"/>
    </source>
</evidence>
<keyword evidence="4 12" id="KW-0808">Transferase</keyword>
<feature type="transmembrane region" description="Helical" evidence="10">
    <location>
        <begin position="375"/>
        <end position="398"/>
    </location>
</feature>
<feature type="transmembrane region" description="Helical" evidence="10">
    <location>
        <begin position="210"/>
        <end position="228"/>
    </location>
</feature>
<keyword evidence="3" id="KW-1003">Cell membrane</keyword>
<name>A0AAF1BUZ1_9STAP</name>
<keyword evidence="5 10" id="KW-0812">Transmembrane</keyword>
<feature type="transmembrane region" description="Helical" evidence="10">
    <location>
        <begin position="143"/>
        <end position="165"/>
    </location>
</feature>
<evidence type="ECO:0000256" key="6">
    <source>
        <dbReference type="ARBA" id="ARBA00022989"/>
    </source>
</evidence>
<dbReference type="AlphaFoldDB" id="A0AAF1BUZ1"/>
<dbReference type="PANTHER" id="PTHR23028:SF53">
    <property type="entry name" value="ACYL_TRANSF_3 DOMAIN-CONTAINING PROTEIN"/>
    <property type="match status" value="1"/>
</dbReference>
<evidence type="ECO:0000256" key="5">
    <source>
        <dbReference type="ARBA" id="ARBA00022692"/>
    </source>
</evidence>
<evidence type="ECO:0000313" key="13">
    <source>
        <dbReference type="Proteomes" id="UP000243626"/>
    </source>
</evidence>
<organism evidence="12 13">
    <name type="scientific">Nosocomiicoccus massiliensis</name>
    <dbReference type="NCBI Taxonomy" id="1232430"/>
    <lineage>
        <taxon>Bacteria</taxon>
        <taxon>Bacillati</taxon>
        <taxon>Bacillota</taxon>
        <taxon>Bacilli</taxon>
        <taxon>Bacillales</taxon>
        <taxon>Staphylococcaceae</taxon>
        <taxon>Nosocomiicoccus</taxon>
    </lineage>
</organism>
<evidence type="ECO:0000256" key="3">
    <source>
        <dbReference type="ARBA" id="ARBA00022475"/>
    </source>
</evidence>
<comment type="similarity">
    <text evidence="2">Belongs to the acyltransferase 3 family.</text>
</comment>
<accession>A0AAF1BUZ1</accession>
<feature type="transmembrane region" description="Helical" evidence="10">
    <location>
        <begin position="44"/>
        <end position="63"/>
    </location>
</feature>
<keyword evidence="6 10" id="KW-1133">Transmembrane helix</keyword>
<dbReference type="SUPFAM" id="SSF52266">
    <property type="entry name" value="SGNH hydrolase"/>
    <property type="match status" value="1"/>
</dbReference>
<dbReference type="GO" id="GO:0016747">
    <property type="term" value="F:acyltransferase activity, transferring groups other than amino-acyl groups"/>
    <property type="evidence" value="ECO:0007669"/>
    <property type="project" value="InterPro"/>
</dbReference>
<evidence type="ECO:0000256" key="7">
    <source>
        <dbReference type="ARBA" id="ARBA00023136"/>
    </source>
</evidence>
<reference evidence="13" key="1">
    <citation type="submission" date="2017-09" db="EMBL/GenBank/DDBJ databases">
        <title>Bacterial strain isolated from the female urinary microbiota.</title>
        <authorList>
            <person name="Thomas-White K."/>
            <person name="Kumar N."/>
            <person name="Forster S."/>
            <person name="Putonti C."/>
            <person name="Lawley T."/>
            <person name="Wolfe A.J."/>
        </authorList>
    </citation>
    <scope>NUCLEOTIDE SEQUENCE [LARGE SCALE GENOMIC DNA]</scope>
    <source>
        <strain evidence="13">UMB0959</strain>
    </source>
</reference>
<evidence type="ECO:0000256" key="9">
    <source>
        <dbReference type="SAM" id="Coils"/>
    </source>
</evidence>
<evidence type="ECO:0000259" key="11">
    <source>
        <dbReference type="Pfam" id="PF01757"/>
    </source>
</evidence>
<dbReference type="GO" id="GO:0009103">
    <property type="term" value="P:lipopolysaccharide biosynthetic process"/>
    <property type="evidence" value="ECO:0007669"/>
    <property type="project" value="TreeGrafter"/>
</dbReference>
<sequence>MPDKFHFSVKPKRYLTGLDGLRAIAVIAIIIYHLNPLWLPGGFLGVDTFFVISGYLITSLLIHEYQSKGSIDLIAFWIRRIKRLIPAVFFLIGVVILYTLIFEPQMIKTIKHDSLAALFYVSNWWYIFEDVSYFEASEPKPLMHLWSLAIEEQFYIIWPVIFVLLLKFGRSNKTMPIAVLLMTFVSLFLMTLFMVPDMDNSRVYFGTDTRAHTILLGVLLAFIWPPFNLKTETPKRYQQVIDTIGITSLIILILFMIFTKDYSNWLYAGGLFFVTLLTLPAIAASVHPVSKLGHALSNPVMLWIGTRSYSLYLWHYPIIVFMNMHYVAGQIPLHIILLQVILTCIAAELSFRFVETPIRKQGFNFFKPAYNTSRALIVKSTVSVILVAGLLVTLLGVFDHLHKDVNKQSSFNTEDGTMQFSSTPKSVAWNIKKNHKQFTDEKARIAQEEADKEEQAELEKEKQDFASEYLSHASPLFIGDSIMVNIGSNIQYRIPNAVINGEVGRQMYQAIEISRTKYPHFNSENENIVLELGTNGDFSLEQLEDFIQTFNRANIYLVTIRVPRDWEGNVNKKIHTAGEEFENVTVIDWYKASEGHVEYFEPDGIHLNADGVEAMVDLIIDHILEQEQNKK</sequence>
<feature type="transmembrane region" description="Helical" evidence="10">
    <location>
        <begin position="240"/>
        <end position="259"/>
    </location>
</feature>
<feature type="transmembrane region" description="Helical" evidence="10">
    <location>
        <begin position="333"/>
        <end position="354"/>
    </location>
</feature>
<dbReference type="Proteomes" id="UP000243626">
    <property type="component" value="Chromosome"/>
</dbReference>
<dbReference type="InterPro" id="IPR050879">
    <property type="entry name" value="Acyltransferase_3"/>
</dbReference>
<keyword evidence="9" id="KW-0175">Coiled coil</keyword>
<dbReference type="PANTHER" id="PTHR23028">
    <property type="entry name" value="ACETYLTRANSFERASE"/>
    <property type="match status" value="1"/>
</dbReference>
<dbReference type="Pfam" id="PF01757">
    <property type="entry name" value="Acyl_transf_3"/>
    <property type="match status" value="1"/>
</dbReference>
<evidence type="ECO:0000256" key="4">
    <source>
        <dbReference type="ARBA" id="ARBA00022679"/>
    </source>
</evidence>
<dbReference type="KEGG" id="nmy:CJ229_006085"/>
<feature type="transmembrane region" description="Helical" evidence="10">
    <location>
        <begin position="84"/>
        <end position="102"/>
    </location>
</feature>
<keyword evidence="13" id="KW-1185">Reference proteome</keyword>
<feature type="domain" description="Acyltransferase 3" evidence="11">
    <location>
        <begin position="17"/>
        <end position="345"/>
    </location>
</feature>
<dbReference type="InterPro" id="IPR002656">
    <property type="entry name" value="Acyl_transf_3_dom"/>
</dbReference>